<name>A0A543AXW0_9ACTN</name>
<feature type="coiled-coil region" evidence="2">
    <location>
        <begin position="78"/>
        <end position="105"/>
    </location>
</feature>
<dbReference type="AlphaFoldDB" id="A0A543AXW0"/>
<dbReference type="GO" id="GO:0003700">
    <property type="term" value="F:DNA-binding transcription factor activity"/>
    <property type="evidence" value="ECO:0007669"/>
    <property type="project" value="InterPro"/>
</dbReference>
<evidence type="ECO:0000259" key="3">
    <source>
        <dbReference type="PROSITE" id="PS50937"/>
    </source>
</evidence>
<dbReference type="PANTHER" id="PTHR30204">
    <property type="entry name" value="REDOX-CYCLING DRUG-SENSING TRANSCRIPTIONAL ACTIVATOR SOXR"/>
    <property type="match status" value="1"/>
</dbReference>
<dbReference type="SUPFAM" id="SSF46955">
    <property type="entry name" value="Putative DNA-binding domain"/>
    <property type="match status" value="1"/>
</dbReference>
<feature type="domain" description="HTH merR-type" evidence="3">
    <location>
        <begin position="1"/>
        <end position="70"/>
    </location>
</feature>
<dbReference type="PRINTS" id="PR00040">
    <property type="entry name" value="HTHMERR"/>
</dbReference>
<keyword evidence="2" id="KW-0175">Coiled coil</keyword>
<dbReference type="Gene3D" id="1.10.1660.10">
    <property type="match status" value="1"/>
</dbReference>
<dbReference type="SUPFAM" id="SSF89082">
    <property type="entry name" value="Antibiotic binding domain of TipA-like multidrug resistance regulators"/>
    <property type="match status" value="1"/>
</dbReference>
<dbReference type="PANTHER" id="PTHR30204:SF97">
    <property type="entry name" value="MERR FAMILY REGULATORY PROTEIN"/>
    <property type="match status" value="1"/>
</dbReference>
<comment type="caution">
    <text evidence="4">The sequence shown here is derived from an EMBL/GenBank/DDBJ whole genome shotgun (WGS) entry which is preliminary data.</text>
</comment>
<dbReference type="PROSITE" id="PS50937">
    <property type="entry name" value="HTH_MERR_2"/>
    <property type="match status" value="1"/>
</dbReference>
<keyword evidence="5" id="KW-1185">Reference proteome</keyword>
<proteinExistence type="predicted"/>
<evidence type="ECO:0000313" key="5">
    <source>
        <dbReference type="Proteomes" id="UP000317043"/>
    </source>
</evidence>
<sequence length="257" mass="28787">MEWTVSQLAERAGISGRTLRHYHRIGLLEPRVGSNGYRYYGPDAVARLRRILQLRDTGMPLADIATVLDAPEVTTAEVEALRTHARQLVADREALDQRITAVERTLAMRDEGREPPGDVMLDGFNDRYEDEVVRRWGGDAYTAANRWWHGKSVDQQRDWKANAEDLLARWRELWEQGLEPDSPEAQAHAAVHLAWFAAIPGTPTHEGDSERSAAMVCGVADLYETDPAFHEAFGGRGAAEFAASALRVRVRGLVDQF</sequence>
<evidence type="ECO:0000256" key="1">
    <source>
        <dbReference type="ARBA" id="ARBA00023125"/>
    </source>
</evidence>
<dbReference type="Gene3D" id="1.10.490.50">
    <property type="entry name" value="Antibiotic binding domain of TipA-like multidrug resistance regulators"/>
    <property type="match status" value="1"/>
</dbReference>
<evidence type="ECO:0000313" key="4">
    <source>
        <dbReference type="EMBL" id="TQL77407.1"/>
    </source>
</evidence>
<dbReference type="CDD" id="cd01106">
    <property type="entry name" value="HTH_TipAL-Mta"/>
    <property type="match status" value="1"/>
</dbReference>
<dbReference type="InterPro" id="IPR012925">
    <property type="entry name" value="TipAS_dom"/>
</dbReference>
<dbReference type="InParanoid" id="A0A543AXW0"/>
<accession>A0A543AXW0</accession>
<dbReference type="OrthoDB" id="9809391at2"/>
<gene>
    <name evidence="4" type="ORF">FB566_2966</name>
</gene>
<dbReference type="Proteomes" id="UP000317043">
    <property type="component" value="Unassembled WGS sequence"/>
</dbReference>
<dbReference type="InterPro" id="IPR009061">
    <property type="entry name" value="DNA-bd_dom_put_sf"/>
</dbReference>
<dbReference type="InterPro" id="IPR000551">
    <property type="entry name" value="MerR-type_HTH_dom"/>
</dbReference>
<dbReference type="RefSeq" id="WP_142040235.1">
    <property type="nucleotide sequence ID" value="NZ_JBHTGS010000001.1"/>
</dbReference>
<evidence type="ECO:0000256" key="2">
    <source>
        <dbReference type="SAM" id="Coils"/>
    </source>
</evidence>
<dbReference type="InterPro" id="IPR047057">
    <property type="entry name" value="MerR_fam"/>
</dbReference>
<keyword evidence="1 4" id="KW-0238">DNA-binding</keyword>
<protein>
    <submittedName>
        <fullName evidence="4">DNA-binding transcriptional MerR regulator</fullName>
    </submittedName>
</protein>
<dbReference type="EMBL" id="VFOW01000001">
    <property type="protein sequence ID" value="TQL77407.1"/>
    <property type="molecule type" value="Genomic_DNA"/>
</dbReference>
<dbReference type="InterPro" id="IPR036244">
    <property type="entry name" value="TipA-like_antibiotic-bd"/>
</dbReference>
<dbReference type="Pfam" id="PF07739">
    <property type="entry name" value="TipAS"/>
    <property type="match status" value="1"/>
</dbReference>
<dbReference type="GO" id="GO:0003677">
    <property type="term" value="F:DNA binding"/>
    <property type="evidence" value="ECO:0007669"/>
    <property type="project" value="UniProtKB-KW"/>
</dbReference>
<organism evidence="4 5">
    <name type="scientific">Stackebrandtia endophytica</name>
    <dbReference type="NCBI Taxonomy" id="1496996"/>
    <lineage>
        <taxon>Bacteria</taxon>
        <taxon>Bacillati</taxon>
        <taxon>Actinomycetota</taxon>
        <taxon>Actinomycetes</taxon>
        <taxon>Glycomycetales</taxon>
        <taxon>Glycomycetaceae</taxon>
        <taxon>Stackebrandtia</taxon>
    </lineage>
</organism>
<dbReference type="Pfam" id="PF13411">
    <property type="entry name" value="MerR_1"/>
    <property type="match status" value="1"/>
</dbReference>
<reference evidence="4 5" key="1">
    <citation type="submission" date="2019-06" db="EMBL/GenBank/DDBJ databases">
        <title>Sequencing the genomes of 1000 actinobacteria strains.</title>
        <authorList>
            <person name="Klenk H.-P."/>
        </authorList>
    </citation>
    <scope>NUCLEOTIDE SEQUENCE [LARGE SCALE GENOMIC DNA]</scope>
    <source>
        <strain evidence="4 5">DSM 45928</strain>
    </source>
</reference>
<dbReference type="SMART" id="SM00422">
    <property type="entry name" value="HTH_MERR"/>
    <property type="match status" value="1"/>
</dbReference>